<keyword evidence="1" id="KW-0812">Transmembrane</keyword>
<dbReference type="AlphaFoldDB" id="A0A0D2FV87"/>
<dbReference type="Proteomes" id="UP000054266">
    <property type="component" value="Unassembled WGS sequence"/>
</dbReference>
<evidence type="ECO:0000313" key="3">
    <source>
        <dbReference type="Proteomes" id="UP000054266"/>
    </source>
</evidence>
<evidence type="ECO:0000313" key="2">
    <source>
        <dbReference type="EMBL" id="KIW63939.1"/>
    </source>
</evidence>
<feature type="transmembrane region" description="Helical" evidence="1">
    <location>
        <begin position="47"/>
        <end position="70"/>
    </location>
</feature>
<keyword evidence="1" id="KW-1133">Transmembrane helix</keyword>
<name>A0A0D2FV87_9EURO</name>
<keyword evidence="3" id="KW-1185">Reference proteome</keyword>
<protein>
    <submittedName>
        <fullName evidence="2">Uncharacterized protein</fullName>
    </submittedName>
</protein>
<dbReference type="HOGENOM" id="CLU_097997_0_0_1"/>
<sequence>MQTEGRQSRTSKIVPVEAPAEALLTGEPSSAELESKLAARSKPYQQWLSPTALHIIIPLLSIVSFCGLLVPYTQYTRVNKAVQHEICKEDARTLYENSLAQCDVKATTSLRGGALGLNWLEIGMVVATAVAWCYVTWLAQRWLVVRISSLRKDHKK</sequence>
<keyword evidence="1" id="KW-0472">Membrane</keyword>
<reference evidence="2 3" key="1">
    <citation type="submission" date="2015-01" db="EMBL/GenBank/DDBJ databases">
        <title>The Genome Sequence of Capronia semiimmersa CBS27337.</title>
        <authorList>
            <consortium name="The Broad Institute Genomics Platform"/>
            <person name="Cuomo C."/>
            <person name="de Hoog S."/>
            <person name="Gorbushina A."/>
            <person name="Stielow B."/>
            <person name="Teixiera M."/>
            <person name="Abouelleil A."/>
            <person name="Chapman S.B."/>
            <person name="Priest M."/>
            <person name="Young S.K."/>
            <person name="Wortman J."/>
            <person name="Nusbaum C."/>
            <person name="Birren B."/>
        </authorList>
    </citation>
    <scope>NUCLEOTIDE SEQUENCE [LARGE SCALE GENOMIC DNA]</scope>
    <source>
        <strain evidence="2 3">CBS 27337</strain>
    </source>
</reference>
<accession>A0A0D2FV87</accession>
<proteinExistence type="predicted"/>
<gene>
    <name evidence="2" type="ORF">PV04_08902</name>
</gene>
<evidence type="ECO:0000256" key="1">
    <source>
        <dbReference type="SAM" id="Phobius"/>
    </source>
</evidence>
<organism evidence="2 3">
    <name type="scientific">Phialophora macrospora</name>
    <dbReference type="NCBI Taxonomy" id="1851006"/>
    <lineage>
        <taxon>Eukaryota</taxon>
        <taxon>Fungi</taxon>
        <taxon>Dikarya</taxon>
        <taxon>Ascomycota</taxon>
        <taxon>Pezizomycotina</taxon>
        <taxon>Eurotiomycetes</taxon>
        <taxon>Chaetothyriomycetidae</taxon>
        <taxon>Chaetothyriales</taxon>
        <taxon>Herpotrichiellaceae</taxon>
        <taxon>Phialophora</taxon>
    </lineage>
</organism>
<dbReference type="EMBL" id="KN846961">
    <property type="protein sequence ID" value="KIW63939.1"/>
    <property type="molecule type" value="Genomic_DNA"/>
</dbReference>
<feature type="transmembrane region" description="Helical" evidence="1">
    <location>
        <begin position="119"/>
        <end position="139"/>
    </location>
</feature>